<organism evidence="3 4">
    <name type="scientific">Thanatephorus cucumeris (strain AG1-IB / isolate 7/3/14)</name>
    <name type="common">Lettuce bottom rot fungus</name>
    <name type="synonym">Rhizoctonia solani</name>
    <dbReference type="NCBI Taxonomy" id="1108050"/>
    <lineage>
        <taxon>Eukaryota</taxon>
        <taxon>Fungi</taxon>
        <taxon>Dikarya</taxon>
        <taxon>Basidiomycota</taxon>
        <taxon>Agaricomycotina</taxon>
        <taxon>Agaricomycetes</taxon>
        <taxon>Cantharellales</taxon>
        <taxon>Ceratobasidiaceae</taxon>
        <taxon>Rhizoctonia</taxon>
        <taxon>Rhizoctonia solani AG-1</taxon>
    </lineage>
</organism>
<dbReference type="EMBL" id="LN679141">
    <property type="protein sequence ID" value="CEL60049.1"/>
    <property type="molecule type" value="Genomic_DNA"/>
</dbReference>
<proteinExistence type="predicted"/>
<reference evidence="3 4" key="1">
    <citation type="submission" date="2014-11" db="EMBL/GenBank/DDBJ databases">
        <authorList>
            <person name="Wibberg Daniel"/>
        </authorList>
    </citation>
    <scope>NUCLEOTIDE SEQUENCE [LARGE SCALE GENOMIC DNA]</scope>
    <source>
        <strain evidence="3">Rhizoctonia solani AG1-IB 7/3/14</strain>
    </source>
</reference>
<dbReference type="STRING" id="1108050.A0A0B7FT46"/>
<evidence type="ECO:0000313" key="3">
    <source>
        <dbReference type="EMBL" id="CEL60049.1"/>
    </source>
</evidence>
<accession>A0A0B7FT46</accession>
<sequence length="465" mass="53508">MLRAPLDLNAYQSLPELRTSRRLNERIETTRIVFRVFDSSSFRDYNPTTGFEATGFNKETPLSFAQLAEAHIDKDNRTIVTPWLSTTRRWLWAVWDMNRRFHWPNQRGPVVRRDSIRVAVIDLNACKGSRFRPVHSLSLLSPQSEKRQFPNISDEVLIYGRVPLAAIISIWRFEKTIDIMGIPPIISEKMPDTVYKGYREIHHSIVKMLESLESARAWQAQNEGRRYVDIVISMMQHGYNRLECHLEQMLAPIEGTRVWAYEKRTHSNSADALVGEMSLLSTGGASEPSNLGVHGSGAPQPSQTDNTFVLLKKRVVKSQATITRANRDSSRAKQPIHVEAQQENYKAVVIPLARQKIEDLRGIALEFARTITLGLIDELNITPHEWLAMKMCMMERIDAWLAPLENRLQGLEGRLVPRLISQAKTGWLDAEQSYPKWWESCGTQWDRYSMDQPRGRYYTYSAARN</sequence>
<feature type="region of interest" description="Disordered" evidence="1">
    <location>
        <begin position="285"/>
        <end position="304"/>
    </location>
</feature>
<evidence type="ECO:0000256" key="1">
    <source>
        <dbReference type="SAM" id="MobiDB-lite"/>
    </source>
</evidence>
<keyword evidence="4" id="KW-1185">Reference proteome</keyword>
<dbReference type="Proteomes" id="UP000059188">
    <property type="component" value="Unassembled WGS sequence"/>
</dbReference>
<evidence type="ECO:0000259" key="2">
    <source>
        <dbReference type="Pfam" id="PF24494"/>
    </source>
</evidence>
<dbReference type="AlphaFoldDB" id="A0A0B7FT46"/>
<dbReference type="OrthoDB" id="3359845at2759"/>
<dbReference type="Pfam" id="PF24494">
    <property type="entry name" value="DUF7587"/>
    <property type="match status" value="1"/>
</dbReference>
<evidence type="ECO:0000313" key="4">
    <source>
        <dbReference type="Proteomes" id="UP000059188"/>
    </source>
</evidence>
<gene>
    <name evidence="3" type="ORF">RSOLAG1IB_09307</name>
</gene>
<feature type="domain" description="DUF7587" evidence="2">
    <location>
        <begin position="30"/>
        <end position="174"/>
    </location>
</feature>
<dbReference type="InterPro" id="IPR056009">
    <property type="entry name" value="DUF7587"/>
</dbReference>
<name>A0A0B7FT46_THACB</name>
<protein>
    <recommendedName>
        <fullName evidence="2">DUF7587 domain-containing protein</fullName>
    </recommendedName>
</protein>